<protein>
    <submittedName>
        <fullName evidence="4">Flavonoid 3'-monooxygenase</fullName>
    </submittedName>
</protein>
<feature type="transmembrane region" description="Helical" evidence="3">
    <location>
        <begin position="12"/>
        <end position="30"/>
    </location>
</feature>
<dbReference type="PANTHER" id="PTHR47951:SF7">
    <property type="entry name" value="FLAVONOID 3',5'-HYDROXYLASE-LIKE ISOFORM X1"/>
    <property type="match status" value="1"/>
</dbReference>
<keyword evidence="3" id="KW-0812">Transmembrane</keyword>
<keyword evidence="5" id="KW-1185">Reference proteome</keyword>
<evidence type="ECO:0000256" key="3">
    <source>
        <dbReference type="SAM" id="Phobius"/>
    </source>
</evidence>
<dbReference type="AlphaFoldDB" id="A0AAE1WVE3"/>
<dbReference type="EMBL" id="JACGWL010000006">
    <property type="protein sequence ID" value="KAK4400360.1"/>
    <property type="molecule type" value="Genomic_DNA"/>
</dbReference>
<dbReference type="Gene3D" id="1.10.630.10">
    <property type="entry name" value="Cytochrome P450"/>
    <property type="match status" value="1"/>
</dbReference>
<dbReference type="SUPFAM" id="SSF48264">
    <property type="entry name" value="Cytochrome P450"/>
    <property type="match status" value="1"/>
</dbReference>
<proteinExistence type="predicted"/>
<evidence type="ECO:0000313" key="5">
    <source>
        <dbReference type="Proteomes" id="UP001289374"/>
    </source>
</evidence>
<dbReference type="PANTHER" id="PTHR47951">
    <property type="entry name" value="OS08G0547900 PROTEIN"/>
    <property type="match status" value="1"/>
</dbReference>
<evidence type="ECO:0000256" key="2">
    <source>
        <dbReference type="ARBA" id="ARBA00023002"/>
    </source>
</evidence>
<dbReference type="Pfam" id="PF00067">
    <property type="entry name" value="p450"/>
    <property type="match status" value="1"/>
</dbReference>
<reference evidence="4" key="2">
    <citation type="journal article" date="2024" name="Plant">
        <title>Genomic evolution and insights into agronomic trait innovations of Sesamum species.</title>
        <authorList>
            <person name="Miao H."/>
            <person name="Wang L."/>
            <person name="Qu L."/>
            <person name="Liu H."/>
            <person name="Sun Y."/>
            <person name="Le M."/>
            <person name="Wang Q."/>
            <person name="Wei S."/>
            <person name="Zheng Y."/>
            <person name="Lin W."/>
            <person name="Duan Y."/>
            <person name="Cao H."/>
            <person name="Xiong S."/>
            <person name="Wang X."/>
            <person name="Wei L."/>
            <person name="Li C."/>
            <person name="Ma Q."/>
            <person name="Ju M."/>
            <person name="Zhao R."/>
            <person name="Li G."/>
            <person name="Mu C."/>
            <person name="Tian Q."/>
            <person name="Mei H."/>
            <person name="Zhang T."/>
            <person name="Gao T."/>
            <person name="Zhang H."/>
        </authorList>
    </citation>
    <scope>NUCLEOTIDE SEQUENCE</scope>
    <source>
        <strain evidence="4">K16</strain>
    </source>
</reference>
<comment type="caution">
    <text evidence="4">The sequence shown here is derived from an EMBL/GenBank/DDBJ whole genome shotgun (WGS) entry which is preliminary data.</text>
</comment>
<dbReference type="GO" id="GO:0005506">
    <property type="term" value="F:iron ion binding"/>
    <property type="evidence" value="ECO:0007669"/>
    <property type="project" value="InterPro"/>
</dbReference>
<reference evidence="4" key="1">
    <citation type="submission" date="2020-06" db="EMBL/GenBank/DDBJ databases">
        <authorList>
            <person name="Li T."/>
            <person name="Hu X."/>
            <person name="Zhang T."/>
            <person name="Song X."/>
            <person name="Zhang H."/>
            <person name="Dai N."/>
            <person name="Sheng W."/>
            <person name="Hou X."/>
            <person name="Wei L."/>
        </authorList>
    </citation>
    <scope>NUCLEOTIDE SEQUENCE</scope>
    <source>
        <strain evidence="4">K16</strain>
        <tissue evidence="4">Leaf</tissue>
    </source>
</reference>
<dbReference type="InterPro" id="IPR036396">
    <property type="entry name" value="Cyt_P450_sf"/>
</dbReference>
<dbReference type="Proteomes" id="UP001289374">
    <property type="component" value="Unassembled WGS sequence"/>
</dbReference>
<comment type="subcellular location">
    <subcellularLocation>
        <location evidence="1">Membrane</location>
        <topology evidence="1">Single-pass membrane protein</topology>
    </subcellularLocation>
</comment>
<evidence type="ECO:0000313" key="4">
    <source>
        <dbReference type="EMBL" id="KAK4400360.1"/>
    </source>
</evidence>
<sequence>MISLSDSSPLSAPLLILISLPIFWCLFVLFTKSGHKTAPTPPGPWGLPIVGFLPFLRPDMHIQFTELARQYGPIYKLWLGSKLCTVISSPSLIKEIVRDHDTIFANRDSTVAGRICSYNGNDIGFCPCNSAWRTRRKLFVHDMLSNSSLDATFNLRKDEVRKAIRNIYTKINTLFKSVN</sequence>
<name>A0AAE1WVE3_9LAMI</name>
<keyword evidence="3" id="KW-0472">Membrane</keyword>
<keyword evidence="3" id="KW-1133">Transmembrane helix</keyword>
<dbReference type="PRINTS" id="PR00463">
    <property type="entry name" value="EP450I"/>
</dbReference>
<gene>
    <name evidence="4" type="ORF">Sango_1142100</name>
</gene>
<organism evidence="4 5">
    <name type="scientific">Sesamum angolense</name>
    <dbReference type="NCBI Taxonomy" id="2727404"/>
    <lineage>
        <taxon>Eukaryota</taxon>
        <taxon>Viridiplantae</taxon>
        <taxon>Streptophyta</taxon>
        <taxon>Embryophyta</taxon>
        <taxon>Tracheophyta</taxon>
        <taxon>Spermatophyta</taxon>
        <taxon>Magnoliopsida</taxon>
        <taxon>eudicotyledons</taxon>
        <taxon>Gunneridae</taxon>
        <taxon>Pentapetalae</taxon>
        <taxon>asterids</taxon>
        <taxon>lamiids</taxon>
        <taxon>Lamiales</taxon>
        <taxon>Pedaliaceae</taxon>
        <taxon>Sesamum</taxon>
    </lineage>
</organism>
<evidence type="ECO:0000256" key="1">
    <source>
        <dbReference type="ARBA" id="ARBA00004167"/>
    </source>
</evidence>
<dbReference type="GO" id="GO:0004497">
    <property type="term" value="F:monooxygenase activity"/>
    <property type="evidence" value="ECO:0007669"/>
    <property type="project" value="InterPro"/>
</dbReference>
<dbReference type="GO" id="GO:0016020">
    <property type="term" value="C:membrane"/>
    <property type="evidence" value="ECO:0007669"/>
    <property type="project" value="UniProtKB-SubCell"/>
</dbReference>
<keyword evidence="2" id="KW-0560">Oxidoreductase</keyword>
<dbReference type="GO" id="GO:0020037">
    <property type="term" value="F:heme binding"/>
    <property type="evidence" value="ECO:0007669"/>
    <property type="project" value="InterPro"/>
</dbReference>
<dbReference type="GO" id="GO:0016705">
    <property type="term" value="F:oxidoreductase activity, acting on paired donors, with incorporation or reduction of molecular oxygen"/>
    <property type="evidence" value="ECO:0007669"/>
    <property type="project" value="InterPro"/>
</dbReference>
<dbReference type="InterPro" id="IPR001128">
    <property type="entry name" value="Cyt_P450"/>
</dbReference>
<dbReference type="InterPro" id="IPR002401">
    <property type="entry name" value="Cyt_P450_E_grp-I"/>
</dbReference>
<accession>A0AAE1WVE3</accession>